<sequence length="275" mass="31580">MKLQNKYLSFFSSGFPSHVKVKAIDIGEEGNIFHSPFKGEIISITKFKLGRPNKFAKTDYDVQIFLNTGKRKIKILHVNPYKQEGEYIKEGEALGEFISSPYTGGDFPHAHIEGVRLIFPKITKYEEKAIGKVIRKTPYYLDVELKTYAEAGNFRGLGCCGGIINASFPYAGYGGIIGLKLKEEKLNIVNQKYLVYRTKRKNLTMFEMKKGLIKNWEYESSFKVMRNEPVGGLPIFESILSYNGHPLVRIFNYKKDIHEEEEVDVWDLIKKRVIS</sequence>
<evidence type="ECO:0000259" key="1">
    <source>
        <dbReference type="Pfam" id="PF26482"/>
    </source>
</evidence>
<reference evidence="2 3" key="1">
    <citation type="submission" date="2017-03" db="EMBL/GenBank/DDBJ databases">
        <title>Sulfur activation and transportation mechanism of thermophilic Archaea Acidianus manzaensis YN-25.</title>
        <authorList>
            <person name="Ma Y."/>
            <person name="Yang Y."/>
            <person name="Xia J."/>
        </authorList>
    </citation>
    <scope>NUCLEOTIDE SEQUENCE [LARGE SCALE GENOMIC DNA]</scope>
    <source>
        <strain evidence="2 3">YN-25</strain>
    </source>
</reference>
<protein>
    <recommendedName>
        <fullName evidence="1">DUF8155 domain-containing protein</fullName>
    </recommendedName>
</protein>
<keyword evidence="3" id="KW-1185">Reference proteome</keyword>
<gene>
    <name evidence="2" type="ORF">B6F84_12655</name>
</gene>
<feature type="domain" description="DUF8155" evidence="1">
    <location>
        <begin position="6"/>
        <end position="104"/>
    </location>
</feature>
<dbReference type="OrthoDB" id="36515at2157"/>
<name>A0A1W6K2V4_9CREN</name>
<dbReference type="RefSeq" id="WP_148692578.1">
    <property type="nucleotide sequence ID" value="NZ_CP020477.1"/>
</dbReference>
<dbReference type="EMBL" id="CP020477">
    <property type="protein sequence ID" value="ARM76782.1"/>
    <property type="molecule type" value="Genomic_DNA"/>
</dbReference>
<organism evidence="2 3">
    <name type="scientific">Acidianus manzaensis</name>
    <dbReference type="NCBI Taxonomy" id="282676"/>
    <lineage>
        <taxon>Archaea</taxon>
        <taxon>Thermoproteota</taxon>
        <taxon>Thermoprotei</taxon>
        <taxon>Sulfolobales</taxon>
        <taxon>Sulfolobaceae</taxon>
        <taxon>Acidianus</taxon>
    </lineage>
</organism>
<dbReference type="AlphaFoldDB" id="A0A1W6K2V4"/>
<dbReference type="STRING" id="282676.B6F84_12655"/>
<dbReference type="InterPro" id="IPR058468">
    <property type="entry name" value="DUF8155_N"/>
</dbReference>
<proteinExistence type="predicted"/>
<dbReference type="GeneID" id="41591789"/>
<dbReference type="KEGG" id="aman:B6F84_12655"/>
<accession>A0A1W6K2V4</accession>
<dbReference type="Proteomes" id="UP000193404">
    <property type="component" value="Chromosome"/>
</dbReference>
<dbReference type="Pfam" id="PF26482">
    <property type="entry name" value="DUF8155"/>
    <property type="match status" value="1"/>
</dbReference>
<evidence type="ECO:0000313" key="2">
    <source>
        <dbReference type="EMBL" id="ARM76782.1"/>
    </source>
</evidence>
<evidence type="ECO:0000313" key="3">
    <source>
        <dbReference type="Proteomes" id="UP000193404"/>
    </source>
</evidence>